<dbReference type="PATRIC" id="fig|1133569.4.peg.1801"/>
<dbReference type="Pfam" id="PF00581">
    <property type="entry name" value="Rhodanese"/>
    <property type="match status" value="1"/>
</dbReference>
<dbReference type="Proteomes" id="UP000051576">
    <property type="component" value="Unassembled WGS sequence"/>
</dbReference>
<dbReference type="PROSITE" id="PS50206">
    <property type="entry name" value="RHODANESE_3"/>
    <property type="match status" value="1"/>
</dbReference>
<dbReference type="Gene3D" id="3.40.250.10">
    <property type="entry name" value="Rhodanese-like domain"/>
    <property type="match status" value="1"/>
</dbReference>
<gene>
    <name evidence="2" type="ORF">FD21_GL001655</name>
</gene>
<dbReference type="EMBL" id="AYYX01000053">
    <property type="protein sequence ID" value="KRM86322.1"/>
    <property type="molecule type" value="Genomic_DNA"/>
</dbReference>
<dbReference type="eggNOG" id="COG0607">
    <property type="taxonomic scope" value="Bacteria"/>
</dbReference>
<dbReference type="AlphaFoldDB" id="A0A0R2C5X7"/>
<dbReference type="InterPro" id="IPR050229">
    <property type="entry name" value="GlpE_sulfurtransferase"/>
</dbReference>
<dbReference type="SMART" id="SM00450">
    <property type="entry name" value="RHOD"/>
    <property type="match status" value="1"/>
</dbReference>
<dbReference type="STRING" id="1133569.FD21_GL001655"/>
<accession>A0A0R2C5X7</accession>
<dbReference type="SUPFAM" id="SSF52821">
    <property type="entry name" value="Rhodanese/Cell cycle control phosphatase"/>
    <property type="match status" value="1"/>
</dbReference>
<evidence type="ECO:0000313" key="2">
    <source>
        <dbReference type="EMBL" id="KRM86322.1"/>
    </source>
</evidence>
<organism evidence="2 3">
    <name type="scientific">Liquorilactobacillus vini DSM 20605</name>
    <dbReference type="NCBI Taxonomy" id="1133569"/>
    <lineage>
        <taxon>Bacteria</taxon>
        <taxon>Bacillati</taxon>
        <taxon>Bacillota</taxon>
        <taxon>Bacilli</taxon>
        <taxon>Lactobacillales</taxon>
        <taxon>Lactobacillaceae</taxon>
        <taxon>Liquorilactobacillus</taxon>
    </lineage>
</organism>
<dbReference type="CDD" id="cd00158">
    <property type="entry name" value="RHOD"/>
    <property type="match status" value="1"/>
</dbReference>
<dbReference type="PANTHER" id="PTHR43031:SF1">
    <property type="entry name" value="PYRIDINE NUCLEOTIDE-DISULPHIDE OXIDOREDUCTASE"/>
    <property type="match status" value="1"/>
</dbReference>
<name>A0A0R2C5X7_9LACO</name>
<comment type="caution">
    <text evidence="2">The sequence shown here is derived from an EMBL/GenBank/DDBJ whole genome shotgun (WGS) entry which is preliminary data.</text>
</comment>
<dbReference type="RefSeq" id="WP_010581399.1">
    <property type="nucleotide sequence ID" value="NZ_AHYZ01000188.1"/>
</dbReference>
<proteinExistence type="predicted"/>
<evidence type="ECO:0000259" key="1">
    <source>
        <dbReference type="PROSITE" id="PS50206"/>
    </source>
</evidence>
<evidence type="ECO:0000313" key="3">
    <source>
        <dbReference type="Proteomes" id="UP000051576"/>
    </source>
</evidence>
<dbReference type="OrthoDB" id="9800872at2"/>
<feature type="domain" description="Rhodanese" evidence="1">
    <location>
        <begin position="18"/>
        <end position="108"/>
    </location>
</feature>
<dbReference type="PANTHER" id="PTHR43031">
    <property type="entry name" value="FAD-DEPENDENT OXIDOREDUCTASE"/>
    <property type="match status" value="1"/>
</dbReference>
<dbReference type="InterPro" id="IPR036873">
    <property type="entry name" value="Rhodanese-like_dom_sf"/>
</dbReference>
<sequence length="109" mass="12398">MFWDKFESVSTDELNNKMNRQTAIMDVRQPYEYQEGHIPGAVNYPLMQVLQDPQAALKQVSGRPLYVICHSGARSRQATKALSRYDQQVINVSGGMMNWHGKVKQGAKK</sequence>
<keyword evidence="3" id="KW-1185">Reference proteome</keyword>
<reference evidence="2 3" key="1">
    <citation type="journal article" date="2015" name="Genome Announc.">
        <title>Expanding the biotechnology potential of lactobacilli through comparative genomics of 213 strains and associated genera.</title>
        <authorList>
            <person name="Sun Z."/>
            <person name="Harris H.M."/>
            <person name="McCann A."/>
            <person name="Guo C."/>
            <person name="Argimon S."/>
            <person name="Zhang W."/>
            <person name="Yang X."/>
            <person name="Jeffery I.B."/>
            <person name="Cooney J.C."/>
            <person name="Kagawa T.F."/>
            <person name="Liu W."/>
            <person name="Song Y."/>
            <person name="Salvetti E."/>
            <person name="Wrobel A."/>
            <person name="Rasinkangas P."/>
            <person name="Parkhill J."/>
            <person name="Rea M.C."/>
            <person name="O'Sullivan O."/>
            <person name="Ritari J."/>
            <person name="Douillard F.P."/>
            <person name="Paul Ross R."/>
            <person name="Yang R."/>
            <person name="Briner A.E."/>
            <person name="Felis G.E."/>
            <person name="de Vos W.M."/>
            <person name="Barrangou R."/>
            <person name="Klaenhammer T.R."/>
            <person name="Caufield P.W."/>
            <person name="Cui Y."/>
            <person name="Zhang H."/>
            <person name="O'Toole P.W."/>
        </authorList>
    </citation>
    <scope>NUCLEOTIDE SEQUENCE [LARGE SCALE GENOMIC DNA]</scope>
    <source>
        <strain evidence="2 3">DSM 20605</strain>
    </source>
</reference>
<dbReference type="InterPro" id="IPR001763">
    <property type="entry name" value="Rhodanese-like_dom"/>
</dbReference>
<protein>
    <recommendedName>
        <fullName evidence="1">Rhodanese domain-containing protein</fullName>
    </recommendedName>
</protein>